<comment type="subcellular location">
    <subcellularLocation>
        <location evidence="1">Membrane</location>
        <topology evidence="1">Multi-pass membrane protein</topology>
    </subcellularLocation>
</comment>
<evidence type="ECO:0000256" key="1">
    <source>
        <dbReference type="ARBA" id="ARBA00004141"/>
    </source>
</evidence>
<feature type="transmembrane region" description="Helical" evidence="6">
    <location>
        <begin position="122"/>
        <end position="139"/>
    </location>
</feature>
<dbReference type="Proteomes" id="UP000316775">
    <property type="component" value="Unassembled WGS sequence"/>
</dbReference>
<evidence type="ECO:0000256" key="6">
    <source>
        <dbReference type="SAM" id="Phobius"/>
    </source>
</evidence>
<keyword evidence="9" id="KW-1185">Reference proteome</keyword>
<dbReference type="STRING" id="983.SAMN05443543_102502"/>
<feature type="domain" description="EamA" evidence="7">
    <location>
        <begin position="26"/>
        <end position="162"/>
    </location>
</feature>
<dbReference type="SUPFAM" id="SSF103481">
    <property type="entry name" value="Multidrug resistance efflux transporter EmrE"/>
    <property type="match status" value="1"/>
</dbReference>
<proteinExistence type="inferred from homology"/>
<dbReference type="PANTHER" id="PTHR32322:SF2">
    <property type="entry name" value="EAMA DOMAIN-CONTAINING PROTEIN"/>
    <property type="match status" value="1"/>
</dbReference>
<sequence length="177" mass="19538">MFVSFGGVCIIFYEYLADFLIPDFRFGIFLSVLATITWAFGTLYTKKKAASYNPYFSLGFQMFISSILLFAYNGATGISVSLSEIPLETWLAIAYLVVVGSLITFTVFIYSLQHLPPEVSSIYAYMNPVVAVLLGSAIFGESLSISIALGGLVTLFGLYLVNKSLRQSRKKTNILIK</sequence>
<keyword evidence="5 6" id="KW-0472">Membrane</keyword>
<organism evidence="8 9">
    <name type="scientific">Flavobacterium flevense</name>
    <dbReference type="NCBI Taxonomy" id="983"/>
    <lineage>
        <taxon>Bacteria</taxon>
        <taxon>Pseudomonadati</taxon>
        <taxon>Bacteroidota</taxon>
        <taxon>Flavobacteriia</taxon>
        <taxon>Flavobacteriales</taxon>
        <taxon>Flavobacteriaceae</taxon>
        <taxon>Flavobacterium</taxon>
    </lineage>
</organism>
<evidence type="ECO:0000256" key="3">
    <source>
        <dbReference type="ARBA" id="ARBA00022692"/>
    </source>
</evidence>
<dbReference type="EMBL" id="BJNP01000003">
    <property type="protein sequence ID" value="GEC70874.1"/>
    <property type="molecule type" value="Genomic_DNA"/>
</dbReference>
<feature type="transmembrane region" description="Helical" evidence="6">
    <location>
        <begin position="92"/>
        <end position="110"/>
    </location>
</feature>
<evidence type="ECO:0000256" key="5">
    <source>
        <dbReference type="ARBA" id="ARBA00023136"/>
    </source>
</evidence>
<gene>
    <name evidence="8" type="ORF">FFL01_04130</name>
</gene>
<dbReference type="PANTHER" id="PTHR32322">
    <property type="entry name" value="INNER MEMBRANE TRANSPORTER"/>
    <property type="match status" value="1"/>
</dbReference>
<evidence type="ECO:0000313" key="8">
    <source>
        <dbReference type="EMBL" id="GEC70874.1"/>
    </source>
</evidence>
<reference evidence="8 9" key="1">
    <citation type="submission" date="2019-06" db="EMBL/GenBank/DDBJ databases">
        <title>Whole genome shotgun sequence of Flavobacterium flevense NBRC 14960.</title>
        <authorList>
            <person name="Hosoyama A."/>
            <person name="Uohara A."/>
            <person name="Ohji S."/>
            <person name="Ichikawa N."/>
        </authorList>
    </citation>
    <scope>NUCLEOTIDE SEQUENCE [LARGE SCALE GENOMIC DNA]</scope>
    <source>
        <strain evidence="8 9">NBRC 14960</strain>
    </source>
</reference>
<accession>A0A4Y4AWD8</accession>
<dbReference type="AlphaFoldDB" id="A0A4Y4AWD8"/>
<comment type="similarity">
    <text evidence="2">Belongs to the EamA transporter family.</text>
</comment>
<feature type="transmembrane region" description="Helical" evidence="6">
    <location>
        <begin position="24"/>
        <end position="43"/>
    </location>
</feature>
<dbReference type="InterPro" id="IPR037185">
    <property type="entry name" value="EmrE-like"/>
</dbReference>
<evidence type="ECO:0000259" key="7">
    <source>
        <dbReference type="Pfam" id="PF00892"/>
    </source>
</evidence>
<name>A0A4Y4AWD8_9FLAO</name>
<dbReference type="RefSeq" id="WP_307723311.1">
    <property type="nucleotide sequence ID" value="NZ_BJNP01000003.1"/>
</dbReference>
<dbReference type="Pfam" id="PF00892">
    <property type="entry name" value="EamA"/>
    <property type="match status" value="1"/>
</dbReference>
<dbReference type="InterPro" id="IPR000620">
    <property type="entry name" value="EamA_dom"/>
</dbReference>
<protein>
    <recommendedName>
        <fullName evidence="7">EamA domain-containing protein</fullName>
    </recommendedName>
</protein>
<feature type="transmembrane region" description="Helical" evidence="6">
    <location>
        <begin position="55"/>
        <end position="72"/>
    </location>
</feature>
<evidence type="ECO:0000313" key="9">
    <source>
        <dbReference type="Proteomes" id="UP000316775"/>
    </source>
</evidence>
<keyword evidence="4 6" id="KW-1133">Transmembrane helix</keyword>
<dbReference type="GO" id="GO:0016020">
    <property type="term" value="C:membrane"/>
    <property type="evidence" value="ECO:0007669"/>
    <property type="project" value="UniProtKB-SubCell"/>
</dbReference>
<comment type="caution">
    <text evidence="8">The sequence shown here is derived from an EMBL/GenBank/DDBJ whole genome shotgun (WGS) entry which is preliminary data.</text>
</comment>
<dbReference type="InterPro" id="IPR050638">
    <property type="entry name" value="AA-Vitamin_Transporters"/>
</dbReference>
<evidence type="ECO:0000256" key="2">
    <source>
        <dbReference type="ARBA" id="ARBA00007362"/>
    </source>
</evidence>
<evidence type="ECO:0000256" key="4">
    <source>
        <dbReference type="ARBA" id="ARBA00022989"/>
    </source>
</evidence>
<keyword evidence="3 6" id="KW-0812">Transmembrane</keyword>
<feature type="transmembrane region" description="Helical" evidence="6">
    <location>
        <begin position="145"/>
        <end position="161"/>
    </location>
</feature>